<dbReference type="SUPFAM" id="SSF56601">
    <property type="entry name" value="beta-lactamase/transpeptidase-like"/>
    <property type="match status" value="1"/>
</dbReference>
<evidence type="ECO:0000259" key="2">
    <source>
        <dbReference type="Pfam" id="PF00144"/>
    </source>
</evidence>
<reference evidence="3" key="1">
    <citation type="submission" date="2022-01" db="EMBL/GenBank/DDBJ databases">
        <authorList>
            <person name="Jo J.-H."/>
            <person name="Im W.-T."/>
        </authorList>
    </citation>
    <scope>NUCLEOTIDE SEQUENCE</scope>
    <source>
        <strain evidence="3">NA20</strain>
    </source>
</reference>
<dbReference type="InterPro" id="IPR050789">
    <property type="entry name" value="Diverse_Enzym_Activities"/>
</dbReference>
<organism evidence="3 4">
    <name type="scientific">Terrimonas ginsenosidimutans</name>
    <dbReference type="NCBI Taxonomy" id="2908004"/>
    <lineage>
        <taxon>Bacteria</taxon>
        <taxon>Pseudomonadati</taxon>
        <taxon>Bacteroidota</taxon>
        <taxon>Chitinophagia</taxon>
        <taxon>Chitinophagales</taxon>
        <taxon>Chitinophagaceae</taxon>
        <taxon>Terrimonas</taxon>
    </lineage>
</organism>
<feature type="signal peptide" evidence="1">
    <location>
        <begin position="1"/>
        <end position="18"/>
    </location>
</feature>
<keyword evidence="1" id="KW-0732">Signal</keyword>
<gene>
    <name evidence="3" type="ORF">LZZ85_01230</name>
</gene>
<dbReference type="Gene3D" id="3.40.710.10">
    <property type="entry name" value="DD-peptidase/beta-lactamase superfamily"/>
    <property type="match status" value="1"/>
</dbReference>
<dbReference type="RefSeq" id="WP_237868100.1">
    <property type="nucleotide sequence ID" value="NZ_JAKLTR010000001.1"/>
</dbReference>
<feature type="domain" description="Beta-lactamase-related" evidence="2">
    <location>
        <begin position="38"/>
        <end position="409"/>
    </location>
</feature>
<name>A0ABS9KKN0_9BACT</name>
<evidence type="ECO:0000256" key="1">
    <source>
        <dbReference type="SAM" id="SignalP"/>
    </source>
</evidence>
<comment type="caution">
    <text evidence="3">The sequence shown here is derived from an EMBL/GenBank/DDBJ whole genome shotgun (WGS) entry which is preliminary data.</text>
</comment>
<evidence type="ECO:0000313" key="4">
    <source>
        <dbReference type="Proteomes" id="UP001165367"/>
    </source>
</evidence>
<dbReference type="InterPro" id="IPR001466">
    <property type="entry name" value="Beta-lactam-related"/>
</dbReference>
<dbReference type="InterPro" id="IPR012338">
    <property type="entry name" value="Beta-lactam/transpept-like"/>
</dbReference>
<dbReference type="Proteomes" id="UP001165367">
    <property type="component" value="Unassembled WGS sequence"/>
</dbReference>
<dbReference type="Pfam" id="PF00144">
    <property type="entry name" value="Beta-lactamase"/>
    <property type="match status" value="1"/>
</dbReference>
<keyword evidence="4" id="KW-1185">Reference proteome</keyword>
<dbReference type="PANTHER" id="PTHR43283:SF3">
    <property type="entry name" value="BETA-LACTAMASE FAMILY PROTEIN (AFU_ORTHOLOGUE AFUA_5G07500)"/>
    <property type="match status" value="1"/>
</dbReference>
<accession>A0ABS9KKN0</accession>
<protein>
    <submittedName>
        <fullName evidence="3">Beta-lactamase family protein</fullName>
    </submittedName>
</protein>
<dbReference type="PANTHER" id="PTHR43283">
    <property type="entry name" value="BETA-LACTAMASE-RELATED"/>
    <property type="match status" value="1"/>
</dbReference>
<evidence type="ECO:0000313" key="3">
    <source>
        <dbReference type="EMBL" id="MCG2612873.1"/>
    </source>
</evidence>
<sequence>MKSLLTLLALLITAASFAQLKEAAPETAGASSERLKRIDQLFKTYIDNKWISGGTAIIVKDGKIIYYKAAGVSSLDTKAPMQKDAIFRIASQTKAVTTVAIMMLYEEGKLLLDDPVEKYIPSFAKPQVLDKFNAADSSYTTVPAKRSVTLRDLLTHSSGVGYAQIGSKEARSIYAKNGIWGGIGVENGMILGEKIKKLGSLPLLHQPGEKWTYGLNTDILGYVVEVVSGQSLDQFFKKQIFEPLGMNDTYFYLPKEKTSRLVKLTAEDENHLVKSVKEEALNLSGPVRVNYPAEPGTYYSGGGGLSSTALDYAIFMQMLVNGGEYNGKRILSPFSIRMMAAKQFDKFTSPDTDMGLGFTVYTDRSVAYSPLSPGSFEWGGMFSSTYWIDPKQKLVAQLFLNQYPNSHSEIHAKFKVLVYQALRE</sequence>
<proteinExistence type="predicted"/>
<dbReference type="EMBL" id="JAKLTR010000001">
    <property type="protein sequence ID" value="MCG2612873.1"/>
    <property type="molecule type" value="Genomic_DNA"/>
</dbReference>
<feature type="chain" id="PRO_5046899551" evidence="1">
    <location>
        <begin position="19"/>
        <end position="424"/>
    </location>
</feature>